<evidence type="ECO:0000313" key="9">
    <source>
        <dbReference type="Proteomes" id="UP000095287"/>
    </source>
</evidence>
<dbReference type="SUPFAM" id="SSF46689">
    <property type="entry name" value="Homeodomain-like"/>
    <property type="match status" value="1"/>
</dbReference>
<dbReference type="WBParaSite" id="L893_g3332.t1">
    <property type="protein sequence ID" value="L893_g3332.t1"/>
    <property type="gene ID" value="L893_g3332"/>
</dbReference>
<dbReference type="Pfam" id="PF03792">
    <property type="entry name" value="PBC"/>
    <property type="match status" value="1"/>
</dbReference>
<dbReference type="InterPro" id="IPR001356">
    <property type="entry name" value="HD"/>
</dbReference>
<comment type="similarity">
    <text evidence="2">Belongs to the TALE/PBX homeobox family.</text>
</comment>
<feature type="domain" description="PBC" evidence="8">
    <location>
        <begin position="22"/>
        <end position="217"/>
    </location>
</feature>
<evidence type="ECO:0000256" key="5">
    <source>
        <dbReference type="ARBA" id="ARBA00023242"/>
    </source>
</evidence>
<keyword evidence="4 6" id="KW-0371">Homeobox</keyword>
<dbReference type="InterPro" id="IPR009057">
    <property type="entry name" value="Homeodomain-like_sf"/>
</dbReference>
<organism evidence="9 10">
    <name type="scientific">Steinernema glaseri</name>
    <dbReference type="NCBI Taxonomy" id="37863"/>
    <lineage>
        <taxon>Eukaryota</taxon>
        <taxon>Metazoa</taxon>
        <taxon>Ecdysozoa</taxon>
        <taxon>Nematoda</taxon>
        <taxon>Chromadorea</taxon>
        <taxon>Rhabditida</taxon>
        <taxon>Tylenchina</taxon>
        <taxon>Panagrolaimomorpha</taxon>
        <taxon>Strongyloidoidea</taxon>
        <taxon>Steinernematidae</taxon>
        <taxon>Steinernema</taxon>
    </lineage>
</organism>
<dbReference type="CDD" id="cd00086">
    <property type="entry name" value="homeodomain"/>
    <property type="match status" value="1"/>
</dbReference>
<evidence type="ECO:0000259" key="7">
    <source>
        <dbReference type="PROSITE" id="PS50071"/>
    </source>
</evidence>
<dbReference type="Pfam" id="PF05920">
    <property type="entry name" value="Homeobox_KN"/>
    <property type="match status" value="1"/>
</dbReference>
<dbReference type="SMART" id="SM00389">
    <property type="entry name" value="HOX"/>
    <property type="match status" value="1"/>
</dbReference>
<feature type="domain" description="Homeobox" evidence="7">
    <location>
        <begin position="216"/>
        <end position="279"/>
    </location>
</feature>
<accession>A0A1I8A7B3</accession>
<evidence type="ECO:0000259" key="8">
    <source>
        <dbReference type="PROSITE" id="PS51978"/>
    </source>
</evidence>
<keyword evidence="9" id="KW-1185">Reference proteome</keyword>
<evidence type="ECO:0000256" key="1">
    <source>
        <dbReference type="ARBA" id="ARBA00004123"/>
    </source>
</evidence>
<evidence type="ECO:0000256" key="2">
    <source>
        <dbReference type="ARBA" id="ARBA00007601"/>
    </source>
</evidence>
<comment type="subcellular location">
    <subcellularLocation>
        <location evidence="1 6">Nucleus</location>
    </subcellularLocation>
</comment>
<sequence length="344" mass="39280">MSKGSHEVCEAQAPANCEGFPCSHTTALSPFDELIGKLHNVISFPPSESTSYAMQANPYYRGVFSVLCDKKLPRRSVSAIISKRPHLETPRDDSVTIRIMEQSTKLDHMIDEFYQLANEEGASSSVEDGQSFEEYRTSLEDIQSELHHHYGRMNQHSADMSTRLREVLDGQRHYRPISSLDIEKSLQALQHKHLHCQNELKQIVCHKLMLSRSRLDESRKKRRNFSKRATQILTKYFNSHVDSPYPTEEDKVKLAVECNITVAQVSNWFGNKRIRDSLSIGLPSYGVGQCEEPHGTEPFASGVYDAHNSFAYSAEQPVEYNYNVQMQNFGTYQSMEINDRYSAT</sequence>
<dbReference type="GO" id="GO:0003700">
    <property type="term" value="F:DNA-binding transcription factor activity"/>
    <property type="evidence" value="ECO:0007669"/>
    <property type="project" value="InterPro"/>
</dbReference>
<dbReference type="InterPro" id="IPR008422">
    <property type="entry name" value="KN_HD"/>
</dbReference>
<feature type="DNA-binding region" description="Homeobox" evidence="6">
    <location>
        <begin position="218"/>
        <end position="280"/>
    </location>
</feature>
<dbReference type="PANTHER" id="PTHR11850">
    <property type="entry name" value="HOMEOBOX PROTEIN TRANSCRIPTION FACTORS"/>
    <property type="match status" value="1"/>
</dbReference>
<dbReference type="AlphaFoldDB" id="A0A1I8A7B3"/>
<protein>
    <submittedName>
        <fullName evidence="10">Homeobox domain-containing protein</fullName>
    </submittedName>
</protein>
<evidence type="ECO:0000256" key="3">
    <source>
        <dbReference type="ARBA" id="ARBA00023125"/>
    </source>
</evidence>
<dbReference type="InterPro" id="IPR005542">
    <property type="entry name" value="PBX_PBC_dom"/>
</dbReference>
<dbReference type="Proteomes" id="UP000095287">
    <property type="component" value="Unplaced"/>
</dbReference>
<reference evidence="10" key="1">
    <citation type="submission" date="2016-11" db="UniProtKB">
        <authorList>
            <consortium name="WormBaseParasite"/>
        </authorList>
    </citation>
    <scope>IDENTIFICATION</scope>
</reference>
<dbReference type="InterPro" id="IPR050224">
    <property type="entry name" value="TALE_homeobox"/>
</dbReference>
<dbReference type="GO" id="GO:0005634">
    <property type="term" value="C:nucleus"/>
    <property type="evidence" value="ECO:0007669"/>
    <property type="project" value="UniProtKB-SubCell"/>
</dbReference>
<keyword evidence="3 6" id="KW-0238">DNA-binding</keyword>
<proteinExistence type="inferred from homology"/>
<dbReference type="PROSITE" id="PS51978">
    <property type="entry name" value="PBC"/>
    <property type="match status" value="1"/>
</dbReference>
<dbReference type="GO" id="GO:0000987">
    <property type="term" value="F:cis-regulatory region sequence-specific DNA binding"/>
    <property type="evidence" value="ECO:0007669"/>
    <property type="project" value="UniProtKB-ARBA"/>
</dbReference>
<name>A0A1I8A7B3_9BILA</name>
<keyword evidence="5 6" id="KW-0539">Nucleus</keyword>
<dbReference type="Gene3D" id="1.10.10.60">
    <property type="entry name" value="Homeodomain-like"/>
    <property type="match status" value="1"/>
</dbReference>
<evidence type="ECO:0000313" key="10">
    <source>
        <dbReference type="WBParaSite" id="L893_g3332.t1"/>
    </source>
</evidence>
<evidence type="ECO:0000256" key="6">
    <source>
        <dbReference type="PROSITE-ProRule" id="PRU00108"/>
    </source>
</evidence>
<evidence type="ECO:0000256" key="4">
    <source>
        <dbReference type="ARBA" id="ARBA00023155"/>
    </source>
</evidence>
<dbReference type="PROSITE" id="PS50071">
    <property type="entry name" value="HOMEOBOX_2"/>
    <property type="match status" value="1"/>
</dbReference>